<dbReference type="EMBL" id="AWFF01000024">
    <property type="protein sequence ID" value="KCZ56392.1"/>
    <property type="molecule type" value="Genomic_DNA"/>
</dbReference>
<feature type="coiled-coil region" evidence="1">
    <location>
        <begin position="314"/>
        <end position="342"/>
    </location>
</feature>
<feature type="region of interest" description="Disordered" evidence="2">
    <location>
        <begin position="364"/>
        <end position="618"/>
    </location>
</feature>
<protein>
    <recommendedName>
        <fullName evidence="6">TipN</fullName>
    </recommendedName>
</protein>
<dbReference type="eggNOG" id="COG1196">
    <property type="taxonomic scope" value="Bacteria"/>
</dbReference>
<dbReference type="PATRIC" id="fig|1280946.3.peg.567"/>
<organism evidence="4 5">
    <name type="scientific">Hyphomonas beringensis</name>
    <dbReference type="NCBI Taxonomy" id="1280946"/>
    <lineage>
        <taxon>Bacteria</taxon>
        <taxon>Pseudomonadati</taxon>
        <taxon>Pseudomonadota</taxon>
        <taxon>Alphaproteobacteria</taxon>
        <taxon>Hyphomonadales</taxon>
        <taxon>Hyphomonadaceae</taxon>
        <taxon>Hyphomonas</taxon>
    </lineage>
</organism>
<feature type="compositionally biased region" description="Basic and acidic residues" evidence="2">
    <location>
        <begin position="599"/>
        <end position="618"/>
    </location>
</feature>
<name>A0A062UDH9_9PROT</name>
<dbReference type="STRING" id="1280946.HY29_08860"/>
<feature type="transmembrane region" description="Helical" evidence="3">
    <location>
        <begin position="33"/>
        <end position="56"/>
    </location>
</feature>
<keyword evidence="3" id="KW-0812">Transmembrane</keyword>
<dbReference type="OrthoDB" id="7615346at2"/>
<sequence>MTETPAARPSGRDLLVRQEASHNFELARNGGSWMVVTGFIVAFCWIFGAAGIALGLWGVDGLKELPTLALVGGGLAGLVPALLMIMAGYMGRTNRRAAASNALVMEAAVRLMAPAREAGTEGITFAEQMKQAAAEVDRAMAHALTAMKAMAGEIGDERLRLESVAYASADNARELTERLGAERQALEGLARDLRAQMQSLNEAIPRQAQMMVQAAREASEEVSRADHALETRLQDMQMAGRSLSEKLVELDGLASDAATRTETLTFAVSRIEEKLDQSRRTVDAAVRAGEIAAAAAMTTGDTLNDAVSSALEAARLANREINQSTREAAEHAAQALAQLKEAGEQAASAIRSAEYAARADTVRLEQKAKQPQAPALSQSAPSQQDHVAKPAERPAEPPASRPAHVPQPDNTSTRDPKPLSHNSSPRNGFHPEERNGHMPEAPRDPAPAPSVRRPSMEDELFDAAADALANAALTEGAPEKPASAPQHDANEDDGGEWEPERPVARDPMLLRRRFDDPQPSEEMPAETPRRRATDFPQSQPTQTPPVSRQQPPAAPQISPPPYVPQPERPSPPPAQEASHAGGALVPARPSAPSHGPEMGWRDIISDMSREDSPHRDREEVAEELLDRLQSTGIMLPETFRPKAKRKIAEAARRGDRERKTAIIAQAGRQVDRVTQRLRNDRELLQLAREFISLEEEDALAALEQTQKTGRNASPRLAAYLLIDAAL</sequence>
<keyword evidence="1" id="KW-0175">Coiled coil</keyword>
<comment type="caution">
    <text evidence="4">The sequence shown here is derived from an EMBL/GenBank/DDBJ whole genome shotgun (WGS) entry which is preliminary data.</text>
</comment>
<evidence type="ECO:0008006" key="6">
    <source>
        <dbReference type="Google" id="ProtNLM"/>
    </source>
</evidence>
<keyword evidence="3" id="KW-1133">Transmembrane helix</keyword>
<dbReference type="Proteomes" id="UP000027037">
    <property type="component" value="Unassembled WGS sequence"/>
</dbReference>
<dbReference type="AlphaFoldDB" id="A0A062UDH9"/>
<feature type="coiled-coil region" evidence="1">
    <location>
        <begin position="172"/>
        <end position="203"/>
    </location>
</feature>
<accession>A0A062UDH9</accession>
<dbReference type="RefSeq" id="WP_034791866.1">
    <property type="nucleotide sequence ID" value="NZ_AWFF01000024.1"/>
</dbReference>
<feature type="compositionally biased region" description="Low complexity" evidence="2">
    <location>
        <begin position="462"/>
        <end position="476"/>
    </location>
</feature>
<evidence type="ECO:0000313" key="4">
    <source>
        <dbReference type="EMBL" id="KCZ56392.1"/>
    </source>
</evidence>
<feature type="compositionally biased region" description="Basic and acidic residues" evidence="2">
    <location>
        <begin position="386"/>
        <end position="395"/>
    </location>
</feature>
<feature type="compositionally biased region" description="Polar residues" evidence="2">
    <location>
        <begin position="375"/>
        <end position="385"/>
    </location>
</feature>
<gene>
    <name evidence="4" type="ORF">HY29_08860</name>
</gene>
<keyword evidence="5" id="KW-1185">Reference proteome</keyword>
<feature type="compositionally biased region" description="Basic and acidic residues" evidence="2">
    <location>
        <begin position="498"/>
        <end position="516"/>
    </location>
</feature>
<evidence type="ECO:0000313" key="5">
    <source>
        <dbReference type="Proteomes" id="UP000027037"/>
    </source>
</evidence>
<keyword evidence="3" id="KW-0472">Membrane</keyword>
<feature type="compositionally biased region" description="Basic and acidic residues" evidence="2">
    <location>
        <begin position="429"/>
        <end position="443"/>
    </location>
</feature>
<evidence type="ECO:0000256" key="3">
    <source>
        <dbReference type="SAM" id="Phobius"/>
    </source>
</evidence>
<feature type="compositionally biased region" description="Pro residues" evidence="2">
    <location>
        <begin position="552"/>
        <end position="574"/>
    </location>
</feature>
<evidence type="ECO:0000256" key="1">
    <source>
        <dbReference type="SAM" id="Coils"/>
    </source>
</evidence>
<feature type="compositionally biased region" description="Low complexity" evidence="2">
    <location>
        <begin position="536"/>
        <end position="551"/>
    </location>
</feature>
<reference evidence="4 5" key="1">
    <citation type="journal article" date="2014" name="Antonie Van Leeuwenhoek">
        <title>Hyphomonas beringensis sp. nov. and Hyphomonas chukchiensis sp. nov., isolated from surface seawater of the Bering Sea and Chukchi Sea.</title>
        <authorList>
            <person name="Li C."/>
            <person name="Lai Q."/>
            <person name="Li G."/>
            <person name="Dong C."/>
            <person name="Wang J."/>
            <person name="Liao Y."/>
            <person name="Shao Z."/>
        </authorList>
    </citation>
    <scope>NUCLEOTIDE SEQUENCE [LARGE SCALE GENOMIC DNA]</scope>
    <source>
        <strain evidence="4 5">25B14_1</strain>
    </source>
</reference>
<feature type="transmembrane region" description="Helical" evidence="3">
    <location>
        <begin position="68"/>
        <end position="90"/>
    </location>
</feature>
<proteinExistence type="predicted"/>
<evidence type="ECO:0000256" key="2">
    <source>
        <dbReference type="SAM" id="MobiDB-lite"/>
    </source>
</evidence>